<evidence type="ECO:0000259" key="14">
    <source>
        <dbReference type="PROSITE" id="PS50110"/>
    </source>
</evidence>
<dbReference type="SMART" id="SM00862">
    <property type="entry name" value="Trans_reg_C"/>
    <property type="match status" value="1"/>
</dbReference>
<dbReference type="InterPro" id="IPR035965">
    <property type="entry name" value="PAS-like_dom_sf"/>
</dbReference>
<dbReference type="InterPro" id="IPR003594">
    <property type="entry name" value="HATPase_dom"/>
</dbReference>
<evidence type="ECO:0000256" key="9">
    <source>
        <dbReference type="ARBA" id="ARBA00023136"/>
    </source>
</evidence>
<keyword evidence="10" id="KW-0804">Transcription</keyword>
<feature type="domain" description="PAC" evidence="15">
    <location>
        <begin position="268"/>
        <end position="320"/>
    </location>
</feature>
<dbReference type="Pfam" id="PF00512">
    <property type="entry name" value="HisKA"/>
    <property type="match status" value="1"/>
</dbReference>
<dbReference type="InterPro" id="IPR036097">
    <property type="entry name" value="HisK_dim/P_sf"/>
</dbReference>
<dbReference type="GO" id="GO:0006355">
    <property type="term" value="P:regulation of DNA-templated transcription"/>
    <property type="evidence" value="ECO:0007669"/>
    <property type="project" value="InterPro"/>
</dbReference>
<feature type="domain" description="OmpR/PhoB-type" evidence="16">
    <location>
        <begin position="693"/>
        <end position="792"/>
    </location>
</feature>
<evidence type="ECO:0000256" key="4">
    <source>
        <dbReference type="ARBA" id="ARBA00022679"/>
    </source>
</evidence>
<comment type="caution">
    <text evidence="17">The sequence shown here is derived from an EMBL/GenBank/DDBJ whole genome shotgun (WGS) entry which is preliminary data.</text>
</comment>
<keyword evidence="4" id="KW-0808">Transferase</keyword>
<dbReference type="SUPFAM" id="SSF47384">
    <property type="entry name" value="Homodimeric domain of signal transducing histidine kinase"/>
    <property type="match status" value="1"/>
</dbReference>
<evidence type="ECO:0000256" key="1">
    <source>
        <dbReference type="ARBA" id="ARBA00000085"/>
    </source>
</evidence>
<dbReference type="GO" id="GO:0003677">
    <property type="term" value="F:DNA binding"/>
    <property type="evidence" value="ECO:0007669"/>
    <property type="project" value="UniProtKB-UniRule"/>
</dbReference>
<evidence type="ECO:0000256" key="8">
    <source>
        <dbReference type="ARBA" id="ARBA00023125"/>
    </source>
</evidence>
<dbReference type="Gene3D" id="3.30.450.40">
    <property type="match status" value="1"/>
</dbReference>
<dbReference type="InterPro" id="IPR003661">
    <property type="entry name" value="HisK_dim/P_dom"/>
</dbReference>
<dbReference type="Gene3D" id="1.10.287.130">
    <property type="match status" value="1"/>
</dbReference>
<keyword evidence="6" id="KW-0902">Two-component regulatory system</keyword>
<evidence type="ECO:0000256" key="5">
    <source>
        <dbReference type="ARBA" id="ARBA00022777"/>
    </source>
</evidence>
<dbReference type="InterPro" id="IPR000700">
    <property type="entry name" value="PAS-assoc_C"/>
</dbReference>
<dbReference type="Gene3D" id="3.30.450.20">
    <property type="entry name" value="PAS domain"/>
    <property type="match status" value="1"/>
</dbReference>
<dbReference type="InterPro" id="IPR011006">
    <property type="entry name" value="CheY-like_superfamily"/>
</dbReference>
<comment type="catalytic activity">
    <reaction evidence="1">
        <text>ATP + protein L-histidine = ADP + protein N-phospho-L-histidine.</text>
        <dbReference type="EC" id="2.7.13.3"/>
    </reaction>
</comment>
<dbReference type="Gene3D" id="3.30.565.10">
    <property type="entry name" value="Histidine kinase-like ATPase, C-terminal domain"/>
    <property type="match status" value="1"/>
</dbReference>
<reference evidence="17" key="1">
    <citation type="submission" date="2019-09" db="EMBL/GenBank/DDBJ databases">
        <title>Characterisation of the sponge microbiome using genome-centric metagenomics.</title>
        <authorList>
            <person name="Engelberts J.P."/>
            <person name="Robbins S.J."/>
            <person name="De Goeij J.M."/>
            <person name="Aranda M."/>
            <person name="Bell S.C."/>
            <person name="Webster N.S."/>
        </authorList>
    </citation>
    <scope>NUCLEOTIDE SEQUENCE</scope>
    <source>
        <strain evidence="17">SB0661_bin_32</strain>
    </source>
</reference>
<dbReference type="PANTHER" id="PTHR43547:SF2">
    <property type="entry name" value="HYBRID SIGNAL TRANSDUCTION HISTIDINE KINASE C"/>
    <property type="match status" value="1"/>
</dbReference>
<dbReference type="Pfam" id="PF02518">
    <property type="entry name" value="HATPase_c"/>
    <property type="match status" value="1"/>
</dbReference>
<dbReference type="GO" id="GO:0000155">
    <property type="term" value="F:phosphorelay sensor kinase activity"/>
    <property type="evidence" value="ECO:0007669"/>
    <property type="project" value="InterPro"/>
</dbReference>
<dbReference type="InterPro" id="IPR000014">
    <property type="entry name" value="PAS"/>
</dbReference>
<protein>
    <recommendedName>
        <fullName evidence="2">histidine kinase</fullName>
        <ecNumber evidence="2">2.7.13.3</ecNumber>
    </recommendedName>
</protein>
<evidence type="ECO:0000256" key="7">
    <source>
        <dbReference type="ARBA" id="ARBA00023015"/>
    </source>
</evidence>
<dbReference type="SUPFAM" id="SSF55874">
    <property type="entry name" value="ATPase domain of HSP90 chaperone/DNA topoisomerase II/histidine kinase"/>
    <property type="match status" value="1"/>
</dbReference>
<evidence type="ECO:0000256" key="10">
    <source>
        <dbReference type="ARBA" id="ARBA00023163"/>
    </source>
</evidence>
<dbReference type="FunFam" id="1.10.287.130:FF:000001">
    <property type="entry name" value="Two-component sensor histidine kinase"/>
    <property type="match status" value="1"/>
</dbReference>
<evidence type="ECO:0000259" key="15">
    <source>
        <dbReference type="PROSITE" id="PS50113"/>
    </source>
</evidence>
<evidence type="ECO:0000259" key="16">
    <source>
        <dbReference type="PROSITE" id="PS51755"/>
    </source>
</evidence>
<dbReference type="PROSITE" id="PS50109">
    <property type="entry name" value="HIS_KIN"/>
    <property type="match status" value="1"/>
</dbReference>
<dbReference type="InterPro" id="IPR001789">
    <property type="entry name" value="Sig_transdc_resp-reg_receiver"/>
</dbReference>
<keyword evidence="3 11" id="KW-0597">Phosphoprotein</keyword>
<organism evidence="17">
    <name type="scientific">Caldilineaceae bacterium SB0661_bin_32</name>
    <dbReference type="NCBI Taxonomy" id="2605255"/>
    <lineage>
        <taxon>Bacteria</taxon>
        <taxon>Bacillati</taxon>
        <taxon>Chloroflexota</taxon>
        <taxon>Caldilineae</taxon>
        <taxon>Caldilineales</taxon>
        <taxon>Caldilineaceae</taxon>
    </lineage>
</organism>
<dbReference type="PROSITE" id="PS51755">
    <property type="entry name" value="OMPR_PHOB"/>
    <property type="match status" value="1"/>
</dbReference>
<keyword evidence="9" id="KW-0472">Membrane</keyword>
<feature type="domain" description="Response regulatory" evidence="14">
    <location>
        <begin position="568"/>
        <end position="681"/>
    </location>
</feature>
<dbReference type="Pfam" id="PF00486">
    <property type="entry name" value="Trans_reg_C"/>
    <property type="match status" value="1"/>
</dbReference>
<dbReference type="FunFam" id="3.30.565.10:FF:000006">
    <property type="entry name" value="Sensor histidine kinase WalK"/>
    <property type="match status" value="1"/>
</dbReference>
<evidence type="ECO:0000313" key="17">
    <source>
        <dbReference type="EMBL" id="MYC93621.1"/>
    </source>
</evidence>
<dbReference type="CDD" id="cd17574">
    <property type="entry name" value="REC_OmpR"/>
    <property type="match status" value="1"/>
</dbReference>
<evidence type="ECO:0000256" key="2">
    <source>
        <dbReference type="ARBA" id="ARBA00012438"/>
    </source>
</evidence>
<feature type="domain" description="Histidine kinase" evidence="13">
    <location>
        <begin position="324"/>
        <end position="543"/>
    </location>
</feature>
<dbReference type="EMBL" id="VXMH01000010">
    <property type="protein sequence ID" value="MYC93621.1"/>
    <property type="molecule type" value="Genomic_DNA"/>
</dbReference>
<dbReference type="InterPro" id="IPR001867">
    <property type="entry name" value="OmpR/PhoB-type_DNA-bd"/>
</dbReference>
<keyword evidence="7" id="KW-0805">Transcription regulation</keyword>
<sequence>MGQSDELMRENEALRERLSRLSEASLRINESLDLDTVLQGVLDSACSLTGARYGVLSLLDEAGGYENFLAFGMSPAETEWLWSLPEGLELFEYFGKIPSPIRLQDMLGHMEAMGLPEFHPPLEVSSPLSLLAAPIKHRGERVGSIFVAETGSGRAFSPEDEETLVMFASQAALVIANARRYRDEQRAKDDLETLINTSPVGVVVFDAKSGTPVSFNREAKRIVGSLQLPGRSLEELLEVMSYRRADGREIDLDEIPLARALSAGETVHLEEIVLQVPDGRSVSALINATPLLSKEGELVSYVVTLQDLTPLEDLERLRAEFMGMVSHELQIPLTSIKGSATTLLDEASALDPAEIRQFHRIISDQADSMRSLISDLLDVARIETGTLAVFPEPSDAVALVDEARRLFLNTGRSNSIHVDVGPDLPQVMADRRRIVQVISNLLSNAAKHSSERAAIRVSVAREEFQVVIAVTDEGRGIPADRLPLLFRKFSRAGEEERRGGPSGSGLGLAICKGIVEGHGGRIWAESDGLGLGARFTFTVPAVEGERAGVFEAAALAPQEEGADGERRRILAVDDDPQALRYIRDALSRAGYEPILTAEPGDVEQLMEERRPHLVLLDLMFPEVDGIDLMRRILEKAEVPVIFLSAYGQEGVVARAFDMGAVDYVVKPFAPTELAARIRAALRRGAGLGRHSQFETYVQGELTIDYGERRVTLAGRPFELTATEYAMLFELSTNAGLVLTHDQLLHRVWGEANSGETGLVRTIVKRLRRKLGDDARSPLYVFTQPRVGYSMKKSETSEQEEEE</sequence>
<dbReference type="CDD" id="cd00075">
    <property type="entry name" value="HATPase"/>
    <property type="match status" value="1"/>
</dbReference>
<dbReference type="AlphaFoldDB" id="A0A6B1D1H1"/>
<dbReference type="CDD" id="cd00383">
    <property type="entry name" value="trans_reg_C"/>
    <property type="match status" value="1"/>
</dbReference>
<evidence type="ECO:0000259" key="13">
    <source>
        <dbReference type="PROSITE" id="PS50109"/>
    </source>
</evidence>
<dbReference type="InterPro" id="IPR003018">
    <property type="entry name" value="GAF"/>
</dbReference>
<dbReference type="SUPFAM" id="SSF52172">
    <property type="entry name" value="CheY-like"/>
    <property type="match status" value="1"/>
</dbReference>
<dbReference type="SUPFAM" id="SSF55781">
    <property type="entry name" value="GAF domain-like"/>
    <property type="match status" value="1"/>
</dbReference>
<dbReference type="Pfam" id="PF00072">
    <property type="entry name" value="Response_reg"/>
    <property type="match status" value="1"/>
</dbReference>
<evidence type="ECO:0000256" key="3">
    <source>
        <dbReference type="ARBA" id="ARBA00022553"/>
    </source>
</evidence>
<dbReference type="SMART" id="SM00448">
    <property type="entry name" value="REC"/>
    <property type="match status" value="1"/>
</dbReference>
<dbReference type="Gene3D" id="3.40.50.2300">
    <property type="match status" value="1"/>
</dbReference>
<proteinExistence type="predicted"/>
<feature type="DNA-binding region" description="OmpR/PhoB-type" evidence="12">
    <location>
        <begin position="693"/>
        <end position="792"/>
    </location>
</feature>
<accession>A0A6B1D1H1</accession>
<keyword evidence="8 12" id="KW-0238">DNA-binding</keyword>
<dbReference type="Pfam" id="PF01590">
    <property type="entry name" value="GAF"/>
    <property type="match status" value="1"/>
</dbReference>
<dbReference type="CDD" id="cd00082">
    <property type="entry name" value="HisKA"/>
    <property type="match status" value="1"/>
</dbReference>
<dbReference type="InterPro" id="IPR004358">
    <property type="entry name" value="Sig_transdc_His_kin-like_C"/>
</dbReference>
<dbReference type="Pfam" id="PF13426">
    <property type="entry name" value="PAS_9"/>
    <property type="match status" value="1"/>
</dbReference>
<keyword evidence="5" id="KW-0418">Kinase</keyword>
<dbReference type="Gene3D" id="6.10.250.690">
    <property type="match status" value="1"/>
</dbReference>
<dbReference type="PRINTS" id="PR00344">
    <property type="entry name" value="BCTRLSENSOR"/>
</dbReference>
<dbReference type="SUPFAM" id="SSF55785">
    <property type="entry name" value="PYP-like sensor domain (PAS domain)"/>
    <property type="match status" value="1"/>
</dbReference>
<gene>
    <name evidence="17" type="ORF">F4X14_01505</name>
</gene>
<dbReference type="InterPro" id="IPR036890">
    <property type="entry name" value="HATPase_C_sf"/>
</dbReference>
<dbReference type="EC" id="2.7.13.3" evidence="2"/>
<evidence type="ECO:0000256" key="6">
    <source>
        <dbReference type="ARBA" id="ARBA00023012"/>
    </source>
</evidence>
<dbReference type="PROSITE" id="PS50113">
    <property type="entry name" value="PAC"/>
    <property type="match status" value="1"/>
</dbReference>
<name>A0A6B1D1H1_9CHLR</name>
<evidence type="ECO:0000256" key="11">
    <source>
        <dbReference type="PROSITE-ProRule" id="PRU00169"/>
    </source>
</evidence>
<dbReference type="InterPro" id="IPR029016">
    <property type="entry name" value="GAF-like_dom_sf"/>
</dbReference>
<dbReference type="Gene3D" id="1.10.10.10">
    <property type="entry name" value="Winged helix-like DNA-binding domain superfamily/Winged helix DNA-binding domain"/>
    <property type="match status" value="1"/>
</dbReference>
<dbReference type="InterPro" id="IPR036388">
    <property type="entry name" value="WH-like_DNA-bd_sf"/>
</dbReference>
<dbReference type="SMART" id="SM00387">
    <property type="entry name" value="HATPase_c"/>
    <property type="match status" value="1"/>
</dbReference>
<dbReference type="SMART" id="SM00388">
    <property type="entry name" value="HisKA"/>
    <property type="match status" value="1"/>
</dbReference>
<feature type="modified residue" description="4-aspartylphosphate" evidence="11">
    <location>
        <position position="617"/>
    </location>
</feature>
<evidence type="ECO:0000256" key="12">
    <source>
        <dbReference type="PROSITE-ProRule" id="PRU01091"/>
    </source>
</evidence>
<dbReference type="InterPro" id="IPR005467">
    <property type="entry name" value="His_kinase_dom"/>
</dbReference>
<dbReference type="PANTHER" id="PTHR43547">
    <property type="entry name" value="TWO-COMPONENT HISTIDINE KINASE"/>
    <property type="match status" value="1"/>
</dbReference>
<dbReference type="SMART" id="SM00065">
    <property type="entry name" value="GAF"/>
    <property type="match status" value="1"/>
</dbReference>
<dbReference type="PROSITE" id="PS50110">
    <property type="entry name" value="RESPONSE_REGULATORY"/>
    <property type="match status" value="1"/>
</dbReference>